<comment type="similarity">
    <text evidence="8">Belongs to the binding-protein-dependent transport system permease family.</text>
</comment>
<reference evidence="10 11" key="1">
    <citation type="submission" date="2019-11" db="EMBL/GenBank/DDBJ databases">
        <title>Venatorbacter sp. nov. a predator of Campylobacter and other Gram-negative bacteria.</title>
        <authorList>
            <person name="Saeedi A."/>
            <person name="Cummings N.J."/>
            <person name="Connerton I.F."/>
            <person name="Connerton P.L."/>
        </authorList>
    </citation>
    <scope>NUCLEOTIDE SEQUENCE [LARGE SCALE GENOMIC DNA]</scope>
    <source>
        <strain evidence="10">XL5</strain>
    </source>
</reference>
<keyword evidence="6 8" id="KW-1133">Transmembrane helix</keyword>
<evidence type="ECO:0000259" key="9">
    <source>
        <dbReference type="PROSITE" id="PS50928"/>
    </source>
</evidence>
<evidence type="ECO:0000256" key="5">
    <source>
        <dbReference type="ARBA" id="ARBA00022692"/>
    </source>
</evidence>
<feature type="transmembrane region" description="Helical" evidence="8">
    <location>
        <begin position="402"/>
        <end position="428"/>
    </location>
</feature>
<evidence type="ECO:0000256" key="2">
    <source>
        <dbReference type="ARBA" id="ARBA00022448"/>
    </source>
</evidence>
<evidence type="ECO:0000256" key="4">
    <source>
        <dbReference type="ARBA" id="ARBA00022519"/>
    </source>
</evidence>
<feature type="transmembrane region" description="Helical" evidence="8">
    <location>
        <begin position="12"/>
        <end position="33"/>
    </location>
</feature>
<dbReference type="GO" id="GO:0005886">
    <property type="term" value="C:plasma membrane"/>
    <property type="evidence" value="ECO:0007669"/>
    <property type="project" value="UniProtKB-SubCell"/>
</dbReference>
<feature type="transmembrane region" description="Helical" evidence="8">
    <location>
        <begin position="237"/>
        <end position="262"/>
    </location>
</feature>
<evidence type="ECO:0000313" key="10">
    <source>
        <dbReference type="EMBL" id="QQD24303.1"/>
    </source>
</evidence>
<keyword evidence="7 8" id="KW-0472">Membrane</keyword>
<dbReference type="PANTHER" id="PTHR43357:SF3">
    <property type="entry name" value="FE(3+)-TRANSPORT SYSTEM PERMEASE PROTEIN FBPB 2"/>
    <property type="match status" value="1"/>
</dbReference>
<dbReference type="RefSeq" id="WP_228344343.1">
    <property type="nucleotide sequence ID" value="NZ_CP046056.1"/>
</dbReference>
<sequence>MTSETASRSSRWLMLAATLAALLMVLPVAALVLESIQGWWRGEHSSQDSALLLTYAGNTLLLVLLTVVISLLLAVPLAWGFSHYELPGRRWLQWLPVLPLALPAYISAYIYTDLLDYAGPLQSLLRQLIGWNSPADYWFPHIRSLGGASLLLALSLYPYLYLLLRQAFDQRPANLIQAARLLGANRRRIFTSLELPLARPALATGAILIAMETLADYGTVKLFAVSTLTTAVYDSWLVYGSLASAAQIASLLLLMVLLLTGAERLQRQRQRFYDSRSAAPARRQPASRRVKILLPGLTLLVFLLGFLLPVLMLGSWSLSYSSDNLRPQLWPTIHTSFMLALAAALLTASMAIVLNARLRFTNSATARSQLALASLGYAIPGTVLAIGLLIPFTQLDYLLNDLLLWLGLGQVGLLLSGTVAALVVAYVIRFAALANGTLHAAWQGIPESLDQAARTLGDAPPAIFRRVHWPQLRPAVLTALLLVFIESVKELPASLLLRPFGLETLATYVFQFASDEHLQHAAMAALLICAVGLLPLLLLNRHHRLE</sequence>
<dbReference type="Pfam" id="PF00528">
    <property type="entry name" value="BPD_transp_1"/>
    <property type="match status" value="2"/>
</dbReference>
<keyword evidence="5 8" id="KW-0812">Transmembrane</keyword>
<feature type="domain" description="ABC transmembrane type-1" evidence="9">
    <location>
        <begin position="333"/>
        <end position="539"/>
    </location>
</feature>
<evidence type="ECO:0000256" key="8">
    <source>
        <dbReference type="RuleBase" id="RU363032"/>
    </source>
</evidence>
<evidence type="ECO:0000256" key="6">
    <source>
        <dbReference type="ARBA" id="ARBA00022989"/>
    </source>
</evidence>
<keyword evidence="2 8" id="KW-0813">Transport</keyword>
<dbReference type="InterPro" id="IPR000515">
    <property type="entry name" value="MetI-like"/>
</dbReference>
<evidence type="ECO:0000256" key="1">
    <source>
        <dbReference type="ARBA" id="ARBA00004429"/>
    </source>
</evidence>
<dbReference type="FunFam" id="1.10.3720.10:FF:000088">
    <property type="entry name" value="Iron(III) ABC transporter, permease protein"/>
    <property type="match status" value="1"/>
</dbReference>
<keyword evidence="11" id="KW-1185">Reference proteome</keyword>
<dbReference type="GO" id="GO:0055085">
    <property type="term" value="P:transmembrane transport"/>
    <property type="evidence" value="ECO:0007669"/>
    <property type="project" value="InterPro"/>
</dbReference>
<evidence type="ECO:0000256" key="3">
    <source>
        <dbReference type="ARBA" id="ARBA00022475"/>
    </source>
</evidence>
<dbReference type="Proteomes" id="UP000596074">
    <property type="component" value="Chromosome"/>
</dbReference>
<dbReference type="PROSITE" id="PS50928">
    <property type="entry name" value="ABC_TM1"/>
    <property type="match status" value="2"/>
</dbReference>
<comment type="subcellular location">
    <subcellularLocation>
        <location evidence="1">Cell inner membrane</location>
        <topology evidence="1">Multi-pass membrane protein</topology>
    </subcellularLocation>
    <subcellularLocation>
        <location evidence="8">Cell membrane</location>
        <topology evidence="8">Multi-pass membrane protein</topology>
    </subcellularLocation>
</comment>
<feature type="transmembrane region" description="Helical" evidence="8">
    <location>
        <begin position="53"/>
        <end position="79"/>
    </location>
</feature>
<feature type="transmembrane region" description="Helical" evidence="8">
    <location>
        <begin position="336"/>
        <end position="358"/>
    </location>
</feature>
<dbReference type="InterPro" id="IPR035906">
    <property type="entry name" value="MetI-like_sf"/>
</dbReference>
<dbReference type="CDD" id="cd06261">
    <property type="entry name" value="TM_PBP2"/>
    <property type="match status" value="2"/>
</dbReference>
<dbReference type="KEGG" id="vcw:GJQ55_07350"/>
<feature type="transmembrane region" description="Helical" evidence="8">
    <location>
        <begin position="475"/>
        <end position="497"/>
    </location>
</feature>
<dbReference type="EMBL" id="CP046056">
    <property type="protein sequence ID" value="QQD24303.1"/>
    <property type="molecule type" value="Genomic_DNA"/>
</dbReference>
<keyword evidence="4" id="KW-0997">Cell inner membrane</keyword>
<dbReference type="PANTHER" id="PTHR43357">
    <property type="entry name" value="INNER MEMBRANE ABC TRANSPORTER PERMEASE PROTEIN YDCV"/>
    <property type="match status" value="1"/>
</dbReference>
<organism evidence="10 11">
    <name type="scientific">Venatoribacter cucullus</name>
    <dbReference type="NCBI Taxonomy" id="2661630"/>
    <lineage>
        <taxon>Bacteria</taxon>
        <taxon>Pseudomonadati</taxon>
        <taxon>Pseudomonadota</taxon>
        <taxon>Gammaproteobacteria</taxon>
        <taxon>Oceanospirillales</taxon>
        <taxon>Oceanospirillaceae</taxon>
        <taxon>Venatoribacter</taxon>
    </lineage>
</organism>
<feature type="transmembrane region" description="Helical" evidence="8">
    <location>
        <begin position="292"/>
        <end position="316"/>
    </location>
</feature>
<evidence type="ECO:0000256" key="7">
    <source>
        <dbReference type="ARBA" id="ARBA00023136"/>
    </source>
</evidence>
<proteinExistence type="inferred from homology"/>
<keyword evidence="3" id="KW-1003">Cell membrane</keyword>
<dbReference type="Gene3D" id="1.10.3720.10">
    <property type="entry name" value="MetI-like"/>
    <property type="match status" value="2"/>
</dbReference>
<feature type="domain" description="ABC transmembrane type-1" evidence="9">
    <location>
        <begin position="56"/>
        <end position="260"/>
    </location>
</feature>
<name>A0A9X7UWP1_9GAMM</name>
<dbReference type="SUPFAM" id="SSF161098">
    <property type="entry name" value="MetI-like"/>
    <property type="match status" value="2"/>
</dbReference>
<feature type="transmembrane region" description="Helical" evidence="8">
    <location>
        <begin position="142"/>
        <end position="164"/>
    </location>
</feature>
<feature type="transmembrane region" description="Helical" evidence="8">
    <location>
        <begin position="197"/>
        <end position="217"/>
    </location>
</feature>
<feature type="transmembrane region" description="Helical" evidence="8">
    <location>
        <begin position="91"/>
        <end position="111"/>
    </location>
</feature>
<dbReference type="AlphaFoldDB" id="A0A9X7UWP1"/>
<evidence type="ECO:0000313" key="11">
    <source>
        <dbReference type="Proteomes" id="UP000596074"/>
    </source>
</evidence>
<feature type="transmembrane region" description="Helical" evidence="8">
    <location>
        <begin position="370"/>
        <end position="390"/>
    </location>
</feature>
<gene>
    <name evidence="10" type="ORF">GJQ55_07350</name>
</gene>
<accession>A0A9X7UWP1</accession>
<protein>
    <submittedName>
        <fullName evidence="10">ABC transporter permease subunit</fullName>
    </submittedName>
</protein>
<feature type="transmembrane region" description="Helical" evidence="8">
    <location>
        <begin position="517"/>
        <end position="539"/>
    </location>
</feature>